<keyword evidence="2" id="KW-0560">Oxidoreductase</keyword>
<dbReference type="EMBL" id="REFW01000001">
    <property type="protein sequence ID" value="RMB62509.1"/>
    <property type="molecule type" value="Genomic_DNA"/>
</dbReference>
<dbReference type="Proteomes" id="UP000275256">
    <property type="component" value="Unassembled WGS sequence"/>
</dbReference>
<dbReference type="PANTHER" id="PTHR11709:SF394">
    <property type="entry name" value="FI03373P-RELATED"/>
    <property type="match status" value="1"/>
</dbReference>
<sequence>MAVRRGGGHRGESRPRGARRHRLRLVAPVAFLVVTLGPVCWLWASSLMPAAYSVLDMGYPDHGGGPSVMDHGEHTMPSRSVTDFVADPGRVADVTFDLVAREQEVTIGGRAMPGYTLNGRTPGPMISAVVGQLIEVHLWNQSVAAGVSLHWHGLDVPNAMDGVAGVTQDDVGVGEEFTYRFVAEDEGTYWYHSHQASNEQVSKGLFGPLVVRPSSPASDMAEVIAVAHVYGGNRTLNGRTGDQPVEVRPGERVRVRIINTDNGPMDVWVGTSYTVLAVDGRELHGPTPVAHHSLVVTAGGRADLEVRTPRDGTAVRVQLSQSTAVILGHGAAPPVAHPTSALDMLHYGTRTSIGFDPGRPDRVFKYSIGRQPGFYRGRPGMYWSINGHLYPDVPMFVVEEGDVAVMRIANHSGEVHPMHLHGHHAVVLSRNGVASTGSPWWVDSLNVLDGETYDIAFLADNPGIWMDHCHNLKHAAMGMIAHLMYAGVTTSFVVGGQAGNQPE</sequence>
<dbReference type="InterPro" id="IPR011707">
    <property type="entry name" value="Cu-oxidase-like_N"/>
</dbReference>
<evidence type="ECO:0000256" key="3">
    <source>
        <dbReference type="ARBA" id="ARBA00023008"/>
    </source>
</evidence>
<evidence type="ECO:0000259" key="5">
    <source>
        <dbReference type="Pfam" id="PF07731"/>
    </source>
</evidence>
<dbReference type="Gene3D" id="2.60.40.420">
    <property type="entry name" value="Cupredoxins - blue copper proteins"/>
    <property type="match status" value="3"/>
</dbReference>
<dbReference type="PROSITE" id="PS00080">
    <property type="entry name" value="MULTICOPPER_OXIDASE2"/>
    <property type="match status" value="1"/>
</dbReference>
<dbReference type="CDD" id="cd04202">
    <property type="entry name" value="CuRO_D2_2dMcoN_like"/>
    <property type="match status" value="1"/>
</dbReference>
<proteinExistence type="predicted"/>
<dbReference type="AlphaFoldDB" id="A0A3M0GMT3"/>
<dbReference type="InterPro" id="IPR008972">
    <property type="entry name" value="Cupredoxin"/>
</dbReference>
<dbReference type="PANTHER" id="PTHR11709">
    <property type="entry name" value="MULTI-COPPER OXIDASE"/>
    <property type="match status" value="1"/>
</dbReference>
<dbReference type="InterPro" id="IPR045087">
    <property type="entry name" value="Cu-oxidase_fam"/>
</dbReference>
<reference evidence="7 8" key="1">
    <citation type="submission" date="2018-10" db="EMBL/GenBank/DDBJ databases">
        <title>Tessaracoccus antarcticuss sp. nov., isolated from sediment.</title>
        <authorList>
            <person name="Zhou L.Y."/>
            <person name="Du Z.J."/>
        </authorList>
    </citation>
    <scope>NUCLEOTIDE SEQUENCE [LARGE SCALE GENOMIC DNA]</scope>
    <source>
        <strain evidence="7 8">JDX10</strain>
    </source>
</reference>
<evidence type="ECO:0000313" key="7">
    <source>
        <dbReference type="EMBL" id="RMB62509.1"/>
    </source>
</evidence>
<evidence type="ECO:0000256" key="2">
    <source>
        <dbReference type="ARBA" id="ARBA00023002"/>
    </source>
</evidence>
<keyword evidence="8" id="KW-1185">Reference proteome</keyword>
<keyword evidence="4" id="KW-0812">Transmembrane</keyword>
<dbReference type="Pfam" id="PF07732">
    <property type="entry name" value="Cu-oxidase_3"/>
    <property type="match status" value="1"/>
</dbReference>
<keyword evidence="4" id="KW-0472">Membrane</keyword>
<accession>A0A3M0GMT3</accession>
<feature type="domain" description="Plastocyanin-like" evidence="6">
    <location>
        <begin position="104"/>
        <end position="214"/>
    </location>
</feature>
<dbReference type="OrthoDB" id="345021at2"/>
<feature type="domain" description="Plastocyanin-like" evidence="5">
    <location>
        <begin position="383"/>
        <end position="484"/>
    </location>
</feature>
<dbReference type="InterPro" id="IPR011706">
    <property type="entry name" value="Cu-oxidase_C"/>
</dbReference>
<feature type="transmembrane region" description="Helical" evidence="4">
    <location>
        <begin position="23"/>
        <end position="44"/>
    </location>
</feature>
<evidence type="ECO:0000313" key="8">
    <source>
        <dbReference type="Proteomes" id="UP000275256"/>
    </source>
</evidence>
<evidence type="ECO:0000259" key="6">
    <source>
        <dbReference type="Pfam" id="PF07732"/>
    </source>
</evidence>
<evidence type="ECO:0000256" key="4">
    <source>
        <dbReference type="SAM" id="Phobius"/>
    </source>
</evidence>
<evidence type="ECO:0000256" key="1">
    <source>
        <dbReference type="ARBA" id="ARBA00022723"/>
    </source>
</evidence>
<keyword evidence="4" id="KW-1133">Transmembrane helix</keyword>
<protein>
    <submittedName>
        <fullName evidence="7">Multicopper oxidase family protein</fullName>
    </submittedName>
</protein>
<dbReference type="Pfam" id="PF07731">
    <property type="entry name" value="Cu-oxidase_2"/>
    <property type="match status" value="1"/>
</dbReference>
<dbReference type="InterPro" id="IPR002355">
    <property type="entry name" value="Cu_oxidase_Cu_BS"/>
</dbReference>
<keyword evidence="3" id="KW-0186">Copper</keyword>
<organism evidence="7 8">
    <name type="scientific">Tessaracoccus antarcticus</name>
    <dbReference type="NCBI Taxonomy" id="2479848"/>
    <lineage>
        <taxon>Bacteria</taxon>
        <taxon>Bacillati</taxon>
        <taxon>Actinomycetota</taxon>
        <taxon>Actinomycetes</taxon>
        <taxon>Propionibacteriales</taxon>
        <taxon>Propionibacteriaceae</taxon>
        <taxon>Tessaracoccus</taxon>
    </lineage>
</organism>
<name>A0A3M0GMT3_9ACTN</name>
<dbReference type="SUPFAM" id="SSF49503">
    <property type="entry name" value="Cupredoxins"/>
    <property type="match status" value="3"/>
</dbReference>
<dbReference type="GO" id="GO:0016491">
    <property type="term" value="F:oxidoreductase activity"/>
    <property type="evidence" value="ECO:0007669"/>
    <property type="project" value="UniProtKB-KW"/>
</dbReference>
<keyword evidence="1" id="KW-0479">Metal-binding</keyword>
<comment type="caution">
    <text evidence="7">The sequence shown here is derived from an EMBL/GenBank/DDBJ whole genome shotgun (WGS) entry which is preliminary data.</text>
</comment>
<dbReference type="GO" id="GO:0005507">
    <property type="term" value="F:copper ion binding"/>
    <property type="evidence" value="ECO:0007669"/>
    <property type="project" value="InterPro"/>
</dbReference>
<gene>
    <name evidence="7" type="ORF">EAX62_06440</name>
</gene>